<dbReference type="RefSeq" id="WP_124937151.1">
    <property type="nucleotide sequence ID" value="NZ_RJVQ01000003.1"/>
</dbReference>
<dbReference type="InterPro" id="IPR004893">
    <property type="entry name" value="NifW"/>
</dbReference>
<dbReference type="OrthoDB" id="5882332at2"/>
<comment type="caution">
    <text evidence="6">The sequence shown here is derived from an EMBL/GenBank/DDBJ whole genome shotgun (WGS) entry which is preliminary data.</text>
</comment>
<dbReference type="AlphaFoldDB" id="A0A3N9THA6"/>
<name>A0A3N9THA6_9VIBR</name>
<reference evidence="6 7" key="1">
    <citation type="submission" date="2018-11" db="EMBL/GenBank/DDBJ databases">
        <title>Vibrio LJC006 sp. nov., isolated from seawater during the bloom of the enteromorpha.</title>
        <authorList>
            <person name="Liang J."/>
        </authorList>
    </citation>
    <scope>NUCLEOTIDE SEQUENCE [LARGE SCALE GENOMIC DNA]</scope>
    <source>
        <strain evidence="6 7">LJC006</strain>
    </source>
</reference>
<comment type="similarity">
    <text evidence="2">Belongs to the NifW family.</text>
</comment>
<comment type="function">
    <text evidence="1">May protect the nitrogenase Fe-Mo protein from oxidative damage.</text>
</comment>
<evidence type="ECO:0000256" key="3">
    <source>
        <dbReference type="ARBA" id="ARBA00011284"/>
    </source>
</evidence>
<gene>
    <name evidence="6" type="ORF">EES38_10625</name>
</gene>
<dbReference type="EMBL" id="RJVQ01000003">
    <property type="protein sequence ID" value="RQW63688.1"/>
    <property type="molecule type" value="Genomic_DNA"/>
</dbReference>
<accession>A0A3N9THA6</accession>
<evidence type="ECO:0000256" key="4">
    <source>
        <dbReference type="ARBA" id="ARBA00016274"/>
    </source>
</evidence>
<evidence type="ECO:0000313" key="6">
    <source>
        <dbReference type="EMBL" id="RQW63688.1"/>
    </source>
</evidence>
<dbReference type="Pfam" id="PF03206">
    <property type="entry name" value="NifW"/>
    <property type="match status" value="1"/>
</dbReference>
<dbReference type="GO" id="GO:0009399">
    <property type="term" value="P:nitrogen fixation"/>
    <property type="evidence" value="ECO:0007669"/>
    <property type="project" value="InterPro"/>
</dbReference>
<comment type="subunit">
    <text evidence="3">Homotrimer; associates with NifD.</text>
</comment>
<organism evidence="6 7">
    <name type="scientific">Vibrio viridaestus</name>
    <dbReference type="NCBI Taxonomy" id="2487322"/>
    <lineage>
        <taxon>Bacteria</taxon>
        <taxon>Pseudomonadati</taxon>
        <taxon>Pseudomonadota</taxon>
        <taxon>Gammaproteobacteria</taxon>
        <taxon>Vibrionales</taxon>
        <taxon>Vibrionaceae</taxon>
        <taxon>Vibrio</taxon>
    </lineage>
</organism>
<evidence type="ECO:0000256" key="2">
    <source>
        <dbReference type="ARBA" id="ARBA00008351"/>
    </source>
</evidence>
<evidence type="ECO:0000313" key="7">
    <source>
        <dbReference type="Proteomes" id="UP000281112"/>
    </source>
</evidence>
<evidence type="ECO:0000256" key="5">
    <source>
        <dbReference type="ARBA" id="ARBA00023231"/>
    </source>
</evidence>
<protein>
    <recommendedName>
        <fullName evidence="4">Nitrogenase-stabilizing/protective protein NifW</fullName>
    </recommendedName>
</protein>
<evidence type="ECO:0000256" key="1">
    <source>
        <dbReference type="ARBA" id="ARBA00002247"/>
    </source>
</evidence>
<dbReference type="Proteomes" id="UP000281112">
    <property type="component" value="Unassembled WGS sequence"/>
</dbReference>
<keyword evidence="5" id="KW-0535">Nitrogen fixation</keyword>
<keyword evidence="7" id="KW-1185">Reference proteome</keyword>
<proteinExistence type="inferred from homology"/>
<sequence length="91" mass="10875">MDKPGIMDVIKRFGSIEEALLYFDISFDQAFIDEYRLPLIKRFNGYLILKPPTDWFEARRALKNAYCKIQRSRLDKYTRQACRGCTTCQRR</sequence>